<dbReference type="GO" id="GO:0016020">
    <property type="term" value="C:membrane"/>
    <property type="evidence" value="ECO:0007669"/>
    <property type="project" value="UniProtKB-SubCell"/>
</dbReference>
<feature type="transmembrane region" description="Helical" evidence="8">
    <location>
        <begin position="181"/>
        <end position="198"/>
    </location>
</feature>
<organism evidence="10 11">
    <name type="scientific">Citrus sinensis</name>
    <name type="common">Sweet orange</name>
    <name type="synonym">Citrus aurantium var. sinensis</name>
    <dbReference type="NCBI Taxonomy" id="2711"/>
    <lineage>
        <taxon>Eukaryota</taxon>
        <taxon>Viridiplantae</taxon>
        <taxon>Streptophyta</taxon>
        <taxon>Embryophyta</taxon>
        <taxon>Tracheophyta</taxon>
        <taxon>Spermatophyta</taxon>
        <taxon>Magnoliopsida</taxon>
        <taxon>eudicotyledons</taxon>
        <taxon>Gunneridae</taxon>
        <taxon>Pentapetalae</taxon>
        <taxon>rosids</taxon>
        <taxon>malvids</taxon>
        <taxon>Sapindales</taxon>
        <taxon>Rutaceae</taxon>
        <taxon>Aurantioideae</taxon>
        <taxon>Citrus</taxon>
    </lineage>
</organism>
<evidence type="ECO:0000256" key="6">
    <source>
        <dbReference type="ARBA" id="ARBA00022989"/>
    </source>
</evidence>
<keyword evidence="2" id="KW-0813">Transport</keyword>
<name>A0A067EM68_CITSI</name>
<evidence type="ECO:0000313" key="11">
    <source>
        <dbReference type="Proteomes" id="UP000027120"/>
    </source>
</evidence>
<evidence type="ECO:0000256" key="3">
    <source>
        <dbReference type="ARBA" id="ARBA00022692"/>
    </source>
</evidence>
<feature type="transmembrane region" description="Helical" evidence="8">
    <location>
        <begin position="36"/>
        <end position="57"/>
    </location>
</feature>
<dbReference type="FunFam" id="1.20.1560.10:FF:000003">
    <property type="entry name" value="ABC transporter C family member 10"/>
    <property type="match status" value="1"/>
</dbReference>
<dbReference type="CDD" id="cd18579">
    <property type="entry name" value="ABC_6TM_ABCC_D1"/>
    <property type="match status" value="1"/>
</dbReference>
<reference evidence="10 11" key="1">
    <citation type="submission" date="2014-04" db="EMBL/GenBank/DDBJ databases">
        <authorList>
            <consortium name="International Citrus Genome Consortium"/>
            <person name="Gmitter F."/>
            <person name="Chen C."/>
            <person name="Farmerie W."/>
            <person name="Harkins T."/>
            <person name="Desany B."/>
            <person name="Mohiuddin M."/>
            <person name="Kodira C."/>
            <person name="Borodovsky M."/>
            <person name="Lomsadze A."/>
            <person name="Burns P."/>
            <person name="Jenkins J."/>
            <person name="Prochnik S."/>
            <person name="Shu S."/>
            <person name="Chapman J."/>
            <person name="Pitluck S."/>
            <person name="Schmutz J."/>
            <person name="Rokhsar D."/>
        </authorList>
    </citation>
    <scope>NUCLEOTIDE SEQUENCE</scope>
</reference>
<dbReference type="GO" id="GO:0005524">
    <property type="term" value="F:ATP binding"/>
    <property type="evidence" value="ECO:0007669"/>
    <property type="project" value="UniProtKB-KW"/>
</dbReference>
<dbReference type="PANTHER" id="PTHR24223">
    <property type="entry name" value="ATP-BINDING CASSETTE SUB-FAMILY C"/>
    <property type="match status" value="1"/>
</dbReference>
<dbReference type="GO" id="GO:0016887">
    <property type="term" value="F:ATP hydrolysis activity"/>
    <property type="evidence" value="ECO:0007669"/>
    <property type="project" value="InterPro"/>
</dbReference>
<protein>
    <recommendedName>
        <fullName evidence="9">ABC transmembrane type-1 domain-containing protein</fullName>
    </recommendedName>
</protein>
<dbReference type="Pfam" id="PF00005">
    <property type="entry name" value="ABC_tran"/>
    <property type="match status" value="1"/>
</dbReference>
<feature type="transmembrane region" description="Helical" evidence="8">
    <location>
        <begin position="115"/>
        <end position="135"/>
    </location>
</feature>
<keyword evidence="11" id="KW-1185">Reference proteome</keyword>
<dbReference type="InterPro" id="IPR027417">
    <property type="entry name" value="P-loop_NTPase"/>
</dbReference>
<evidence type="ECO:0000256" key="8">
    <source>
        <dbReference type="SAM" id="Phobius"/>
    </source>
</evidence>
<dbReference type="EMBL" id="KK784976">
    <property type="protein sequence ID" value="KDO56158.1"/>
    <property type="molecule type" value="Genomic_DNA"/>
</dbReference>
<dbReference type="InterPro" id="IPR056228">
    <property type="entry name" value="ABCC10-like_N"/>
</dbReference>
<evidence type="ECO:0000313" key="10">
    <source>
        <dbReference type="EMBL" id="KDO56158.1"/>
    </source>
</evidence>
<sequence>MGDLWRMFCGESGCSDIGGEPCDNAFLLLSDPNSCINHALIICFDVLLLAMLLFNMIQKSSSKSLYIPVRFQRFTTLQKVAAVVNSCLGIAYLCLGTWILEEKLRKTHTALPLNWWLLVLFQGVTWLLVSLIVSLRGNHLPRAPMRLLSVLSFLFAGTVCVLSIFAAILSKDVTIKTAVDVLSFPGAILLLLCAYKVFKHEETDVKIGENGLYAPLNGEANGLGKDHSAGHITGFAAAGFFSRLTFWWLNPLMKRGREKTLGDEDIPDLRKAEQAESCYFQFLDQLNKQKQAEPSSQPSVLRTIIICYWRDIFMSGFFALLKVLTLSAGPLLLNAFILVTEGKAGFKYEGYVLAITLFVAKILESLSQRQWYFRSRLIGLKVRSLLTAAIYKKQLRLSNAARLMHSGGEIMNYVTVDAYRIGEFPFWFHQIWTTSVQLCIALIILFHAVGLATIAALVVIMITVLCNAPLAKLQHKFQTKLMVAQDERLKACSEALVNMKVLKLYAWETHFKNAIEILRNVEYKWLSAVQLRKAYNTFLFWSSPVLVSTATFGACYFLNVPLYASNVFTFVATLRLVQDPIRVIPDVIGVFIQANVAFSRIVNFLEAPELQSMNIRQKGNIENVNHVISIKSASFSWEESSSKPTMRNISLEVRPGQKVAICGEVGSGKSTLLAAILGEVPHTQGT</sequence>
<dbReference type="Pfam" id="PF00664">
    <property type="entry name" value="ABC_membrane"/>
    <property type="match status" value="1"/>
</dbReference>
<proteinExistence type="predicted"/>
<evidence type="ECO:0000256" key="7">
    <source>
        <dbReference type="ARBA" id="ARBA00023136"/>
    </source>
</evidence>
<keyword evidence="6 8" id="KW-1133">Transmembrane helix</keyword>
<feature type="transmembrane region" description="Helical" evidence="8">
    <location>
        <begin position="147"/>
        <end position="169"/>
    </location>
</feature>
<dbReference type="GO" id="GO:0140359">
    <property type="term" value="F:ABC-type transporter activity"/>
    <property type="evidence" value="ECO:0007669"/>
    <property type="project" value="InterPro"/>
</dbReference>
<dbReference type="Gene3D" id="3.40.50.300">
    <property type="entry name" value="P-loop containing nucleotide triphosphate hydrolases"/>
    <property type="match status" value="1"/>
</dbReference>
<dbReference type="SUPFAM" id="SSF52540">
    <property type="entry name" value="P-loop containing nucleoside triphosphate hydrolases"/>
    <property type="match status" value="1"/>
</dbReference>
<dbReference type="Proteomes" id="UP000027120">
    <property type="component" value="Unassembled WGS sequence"/>
</dbReference>
<keyword evidence="7 8" id="KW-0472">Membrane</keyword>
<dbReference type="SUPFAM" id="SSF90123">
    <property type="entry name" value="ABC transporter transmembrane region"/>
    <property type="match status" value="1"/>
</dbReference>
<dbReference type="InterPro" id="IPR011527">
    <property type="entry name" value="ABC1_TM_dom"/>
</dbReference>
<keyword evidence="5" id="KW-0067">ATP-binding</keyword>
<dbReference type="Pfam" id="PF24358">
    <property type="entry name" value="ABCC10_N"/>
    <property type="match status" value="1"/>
</dbReference>
<evidence type="ECO:0000259" key="9">
    <source>
        <dbReference type="PROSITE" id="PS50929"/>
    </source>
</evidence>
<dbReference type="Gene3D" id="1.20.1560.10">
    <property type="entry name" value="ABC transporter type 1, transmembrane domain"/>
    <property type="match status" value="1"/>
</dbReference>
<dbReference type="STRING" id="2711.A0A067EM68"/>
<feature type="transmembrane region" description="Helical" evidence="8">
    <location>
        <begin position="312"/>
        <end position="338"/>
    </location>
</feature>
<feature type="transmembrane region" description="Helical" evidence="8">
    <location>
        <begin position="350"/>
        <end position="367"/>
    </location>
</feature>
<dbReference type="PROSITE" id="PS50929">
    <property type="entry name" value="ABC_TM1F"/>
    <property type="match status" value="1"/>
</dbReference>
<keyword evidence="3 8" id="KW-0812">Transmembrane</keyword>
<evidence type="ECO:0000256" key="1">
    <source>
        <dbReference type="ARBA" id="ARBA00004141"/>
    </source>
</evidence>
<comment type="subcellular location">
    <subcellularLocation>
        <location evidence="1">Membrane</location>
        <topology evidence="1">Multi-pass membrane protein</topology>
    </subcellularLocation>
</comment>
<feature type="transmembrane region" description="Helical" evidence="8">
    <location>
        <begin position="438"/>
        <end position="465"/>
    </location>
</feature>
<keyword evidence="4" id="KW-0547">Nucleotide-binding</keyword>
<evidence type="ECO:0000256" key="5">
    <source>
        <dbReference type="ARBA" id="ARBA00022840"/>
    </source>
</evidence>
<feature type="transmembrane region" description="Helical" evidence="8">
    <location>
        <begin position="80"/>
        <end position="100"/>
    </location>
</feature>
<evidence type="ECO:0000256" key="4">
    <source>
        <dbReference type="ARBA" id="ARBA00022741"/>
    </source>
</evidence>
<evidence type="ECO:0000256" key="2">
    <source>
        <dbReference type="ARBA" id="ARBA00022448"/>
    </source>
</evidence>
<dbReference type="InterPro" id="IPR003439">
    <property type="entry name" value="ABC_transporter-like_ATP-bd"/>
</dbReference>
<dbReference type="EMBL" id="KK784976">
    <property type="protein sequence ID" value="KDO56157.1"/>
    <property type="molecule type" value="Genomic_DNA"/>
</dbReference>
<dbReference type="InterPro" id="IPR044746">
    <property type="entry name" value="ABCC_6TM_D1"/>
</dbReference>
<dbReference type="InterPro" id="IPR050173">
    <property type="entry name" value="ABC_transporter_C-like"/>
</dbReference>
<accession>A0A067EM68</accession>
<dbReference type="PANTHER" id="PTHR24223:SF369">
    <property type="entry name" value="ABC TRANSPORTER C FAMILY MEMBER 10"/>
    <property type="match status" value="1"/>
</dbReference>
<feature type="non-terminal residue" evidence="10">
    <location>
        <position position="686"/>
    </location>
</feature>
<dbReference type="InterPro" id="IPR036640">
    <property type="entry name" value="ABC1_TM_sf"/>
</dbReference>
<gene>
    <name evidence="10" type="ORF">CISIN_1g0009012mg</name>
</gene>
<dbReference type="AlphaFoldDB" id="A0A067EM68"/>
<feature type="domain" description="ABC transmembrane type-1" evidence="9">
    <location>
        <begin position="313"/>
        <end position="593"/>
    </location>
</feature>